<feature type="compositionally biased region" description="Basic and acidic residues" evidence="1">
    <location>
        <begin position="28"/>
        <end position="59"/>
    </location>
</feature>
<organism evidence="2 4">
    <name type="scientific">Lupinus angustifolius</name>
    <name type="common">Narrow-leaved blue lupine</name>
    <dbReference type="NCBI Taxonomy" id="3871"/>
    <lineage>
        <taxon>Eukaryota</taxon>
        <taxon>Viridiplantae</taxon>
        <taxon>Streptophyta</taxon>
        <taxon>Embryophyta</taxon>
        <taxon>Tracheophyta</taxon>
        <taxon>Spermatophyta</taxon>
        <taxon>Magnoliopsida</taxon>
        <taxon>eudicotyledons</taxon>
        <taxon>Gunneridae</taxon>
        <taxon>Pentapetalae</taxon>
        <taxon>rosids</taxon>
        <taxon>fabids</taxon>
        <taxon>Fabales</taxon>
        <taxon>Fabaceae</taxon>
        <taxon>Papilionoideae</taxon>
        <taxon>50 kb inversion clade</taxon>
        <taxon>genistoids sensu lato</taxon>
        <taxon>core genistoids</taxon>
        <taxon>Genisteae</taxon>
        <taxon>Lupinus</taxon>
    </lineage>
</organism>
<dbReference type="Proteomes" id="UP000188354">
    <property type="component" value="Chromosome LG16"/>
</dbReference>
<dbReference type="Gramene" id="OIV95540">
    <property type="protein sequence ID" value="OIV95540"/>
    <property type="gene ID" value="TanjilG_10928"/>
</dbReference>
<evidence type="ECO:0000313" key="4">
    <source>
        <dbReference type="Proteomes" id="UP000188354"/>
    </source>
</evidence>
<dbReference type="EMBL" id="CM007376">
    <property type="protein sequence ID" value="OIV95540.1"/>
    <property type="molecule type" value="Genomic_DNA"/>
</dbReference>
<dbReference type="AlphaFoldDB" id="A0A1J7H152"/>
<proteinExistence type="predicted"/>
<evidence type="ECO:0000256" key="1">
    <source>
        <dbReference type="SAM" id="MobiDB-lite"/>
    </source>
</evidence>
<name>A0A1J7H152_LUPAN</name>
<dbReference type="Gramene" id="OIW21429">
    <property type="protein sequence ID" value="OIW21429"/>
    <property type="gene ID" value="TanjilG_03463"/>
</dbReference>
<protein>
    <submittedName>
        <fullName evidence="2">Uncharacterized protein</fullName>
    </submittedName>
</protein>
<sequence>MGHHSSTTTNHSPPTRYLSPRSKRLKRTQSDKERGRERESERSNVSERGRGSDREDRNGRSRHMSQSPQQVHASAAVNAKPLDEVSDYIQP</sequence>
<feature type="compositionally biased region" description="Low complexity" evidence="1">
    <location>
        <begin position="1"/>
        <end position="12"/>
    </location>
</feature>
<keyword evidence="4" id="KW-1185">Reference proteome</keyword>
<gene>
    <name evidence="3" type="ORF">TanjilG_03463</name>
    <name evidence="2" type="ORF">TanjilG_10928</name>
</gene>
<reference evidence="2 4" key="1">
    <citation type="journal article" date="2017" name="Plant Biotechnol. J.">
        <title>A comprehensive draft genome sequence for lupin (Lupinus angustifolius), an emerging health food: insights into plant-microbe interactions and legume evolution.</title>
        <authorList>
            <person name="Hane J.K."/>
            <person name="Ming Y."/>
            <person name="Kamphuis L.G."/>
            <person name="Nelson M.N."/>
            <person name="Garg G."/>
            <person name="Atkins C.A."/>
            <person name="Bayer P.E."/>
            <person name="Bravo A."/>
            <person name="Bringans S."/>
            <person name="Cannon S."/>
            <person name="Edwards D."/>
            <person name="Foley R."/>
            <person name="Gao L.L."/>
            <person name="Harrison M.J."/>
            <person name="Huang W."/>
            <person name="Hurgobin B."/>
            <person name="Li S."/>
            <person name="Liu C.W."/>
            <person name="McGrath A."/>
            <person name="Morahan G."/>
            <person name="Murray J."/>
            <person name="Weller J."/>
            <person name="Jian J."/>
            <person name="Singh K.B."/>
        </authorList>
    </citation>
    <scope>NUCLEOTIDE SEQUENCE [LARGE SCALE GENOMIC DNA]</scope>
    <source>
        <strain evidence="4">cv. Tanjil</strain>
        <tissue evidence="2">Whole plant</tissue>
    </source>
</reference>
<accession>A0A1J7H152</accession>
<feature type="region of interest" description="Disordered" evidence="1">
    <location>
        <begin position="1"/>
        <end position="91"/>
    </location>
</feature>
<evidence type="ECO:0000313" key="2">
    <source>
        <dbReference type="EMBL" id="OIV95540.1"/>
    </source>
</evidence>
<evidence type="ECO:0000313" key="3">
    <source>
        <dbReference type="EMBL" id="OIW21429.1"/>
    </source>
</evidence>
<dbReference type="EMBL" id="MLAU01025914">
    <property type="protein sequence ID" value="OIW21429.1"/>
    <property type="molecule type" value="Genomic_DNA"/>
</dbReference>